<evidence type="ECO:0000313" key="4">
    <source>
        <dbReference type="Proteomes" id="UP000738359"/>
    </source>
</evidence>
<dbReference type="Pfam" id="PF11223">
    <property type="entry name" value="DUF3020"/>
    <property type="match status" value="1"/>
</dbReference>
<evidence type="ECO:0000259" key="2">
    <source>
        <dbReference type="Pfam" id="PF11223"/>
    </source>
</evidence>
<accession>A0A9P6M0D7</accession>
<name>A0A9P6M0D7_MORAP</name>
<dbReference type="Proteomes" id="UP000738359">
    <property type="component" value="Unassembled WGS sequence"/>
</dbReference>
<feature type="domain" description="DUF3020" evidence="2">
    <location>
        <begin position="136"/>
        <end position="179"/>
    </location>
</feature>
<feature type="region of interest" description="Disordered" evidence="1">
    <location>
        <begin position="479"/>
        <end position="505"/>
    </location>
</feature>
<feature type="compositionally biased region" description="Low complexity" evidence="1">
    <location>
        <begin position="20"/>
        <end position="31"/>
    </location>
</feature>
<feature type="region of interest" description="Disordered" evidence="1">
    <location>
        <begin position="627"/>
        <end position="730"/>
    </location>
</feature>
<feature type="region of interest" description="Disordered" evidence="1">
    <location>
        <begin position="278"/>
        <end position="345"/>
    </location>
</feature>
<dbReference type="InterPro" id="IPR021386">
    <property type="entry name" value="SPP41_DUF3020"/>
</dbReference>
<feature type="region of interest" description="Disordered" evidence="1">
    <location>
        <begin position="113"/>
        <end position="139"/>
    </location>
</feature>
<feature type="region of interest" description="Disordered" evidence="1">
    <location>
        <begin position="555"/>
        <end position="583"/>
    </location>
</feature>
<evidence type="ECO:0000313" key="3">
    <source>
        <dbReference type="EMBL" id="KAF9956700.1"/>
    </source>
</evidence>
<dbReference type="OrthoDB" id="5595797at2759"/>
<gene>
    <name evidence="3" type="ORF">BGZ70_009800</name>
</gene>
<feature type="compositionally biased region" description="Polar residues" evidence="1">
    <location>
        <begin position="555"/>
        <end position="578"/>
    </location>
</feature>
<feature type="compositionally biased region" description="Low complexity" evidence="1">
    <location>
        <begin position="607"/>
        <end position="617"/>
    </location>
</feature>
<organism evidence="3 4">
    <name type="scientific">Mortierella alpina</name>
    <name type="common">Oleaginous fungus</name>
    <name type="synonym">Mortierella renispora</name>
    <dbReference type="NCBI Taxonomy" id="64518"/>
    <lineage>
        <taxon>Eukaryota</taxon>
        <taxon>Fungi</taxon>
        <taxon>Fungi incertae sedis</taxon>
        <taxon>Mucoromycota</taxon>
        <taxon>Mortierellomycotina</taxon>
        <taxon>Mortierellomycetes</taxon>
        <taxon>Mortierellales</taxon>
        <taxon>Mortierellaceae</taxon>
        <taxon>Mortierella</taxon>
    </lineage>
</organism>
<sequence length="778" mass="83330">MARGMSSSPEDGVAQDDSDLQQQQSQQLEDQYSNSGTGGDESSLLGPMRRLKRNNSAGGLMQTPDDIQPILGKDGKTLVYLCPKCTSTTKEFTTKSNLKRHLENKNIHNTPYQRRRDQKRWQGHEKKQVCRAETTQRMRTWRSKNPEKNRFNDMRCRVYKLARAKFGDYYSQAKEDFVVAEIDRRKKMMLMRNSRRAEWANQAGTSTTGTGSVGPTSASPSASPVSAAAALGCAAAAAAGFQLPNTDFTFSSNFGCGPPSPTSSSSLMVAQQMSSFGNMDTCSSVQDSSLHSDGLKDPHQNETASSDDRFYSDLAQGKLPPRRRSRSAMQPPMNDIQSGNGSPAGISTAVAASSFASFASGSFQGDDDGASRLFASSFGYPASTIQQQQQQSMAARRLKKQRSATENPDMFRQSPIYATSPAGMGPYSGVYSGMVGGASVVSAAGGGHGASFQGNYMDSNQQLQMLQQKYYPDTMSESLLMSKSQQQQQRHQQQQQQQQQNENQGIESVVEGMEISQAIDLVSSTTANAATDASAGGFYSDRDASAWLTPSATYNHGQSGSTTASHPSAAANENSGVSSGFPFPVVRDRKELARAAGIRLDIPTSRQQQQQQQQQQQLWLQSMTAPNASATTTGGGAGTGSDEMVGGSTTSHESPATGDDAHSTSQSPVLLASSTAAPSSASSASSAGNTTMKSIHEDGTHLHSNNTNNSNTNGSSIHSNSSTNSSYGKGKCSNLEAIQQPASQHAVNRELHHIKQFSGVALKRVVLGVKFLDFYKAD</sequence>
<feature type="compositionally biased region" description="Polar residues" evidence="1">
    <location>
        <begin position="278"/>
        <end position="291"/>
    </location>
</feature>
<feature type="compositionally biased region" description="Low complexity" evidence="1">
    <location>
        <begin position="485"/>
        <end position="500"/>
    </location>
</feature>
<keyword evidence="4" id="KW-1185">Reference proteome</keyword>
<feature type="compositionally biased region" description="Basic and acidic residues" evidence="1">
    <location>
        <begin position="119"/>
        <end position="136"/>
    </location>
</feature>
<dbReference type="EMBL" id="JAAAHY010000822">
    <property type="protein sequence ID" value="KAF9956700.1"/>
    <property type="molecule type" value="Genomic_DNA"/>
</dbReference>
<dbReference type="AlphaFoldDB" id="A0A9P6M0D7"/>
<feature type="region of interest" description="Disordered" evidence="1">
    <location>
        <begin position="601"/>
        <end position="620"/>
    </location>
</feature>
<feature type="compositionally biased region" description="Basic and acidic residues" evidence="1">
    <location>
        <begin position="293"/>
        <end position="311"/>
    </location>
</feature>
<feature type="compositionally biased region" description="Low complexity" evidence="1">
    <location>
        <begin position="672"/>
        <end position="687"/>
    </location>
</feature>
<feature type="compositionally biased region" description="Low complexity" evidence="1">
    <location>
        <begin position="704"/>
        <end position="726"/>
    </location>
</feature>
<evidence type="ECO:0000256" key="1">
    <source>
        <dbReference type="SAM" id="MobiDB-lite"/>
    </source>
</evidence>
<feature type="region of interest" description="Disordered" evidence="1">
    <location>
        <begin position="1"/>
        <end position="47"/>
    </location>
</feature>
<feature type="region of interest" description="Disordered" evidence="1">
    <location>
        <begin position="198"/>
        <end position="220"/>
    </location>
</feature>
<feature type="compositionally biased region" description="Low complexity" evidence="1">
    <location>
        <begin position="203"/>
        <end position="220"/>
    </location>
</feature>
<reference evidence="3" key="1">
    <citation type="journal article" date="2020" name="Fungal Divers.">
        <title>Resolving the Mortierellaceae phylogeny through synthesis of multi-gene phylogenetics and phylogenomics.</title>
        <authorList>
            <person name="Vandepol N."/>
            <person name="Liber J."/>
            <person name="Desiro A."/>
            <person name="Na H."/>
            <person name="Kennedy M."/>
            <person name="Barry K."/>
            <person name="Grigoriev I.V."/>
            <person name="Miller A.N."/>
            <person name="O'Donnell K."/>
            <person name="Stajich J.E."/>
            <person name="Bonito G."/>
        </authorList>
    </citation>
    <scope>NUCLEOTIDE SEQUENCE</scope>
    <source>
        <strain evidence="3">CK1249</strain>
    </source>
</reference>
<comment type="caution">
    <text evidence="3">The sequence shown here is derived from an EMBL/GenBank/DDBJ whole genome shotgun (WGS) entry which is preliminary data.</text>
</comment>
<proteinExistence type="predicted"/>
<protein>
    <recommendedName>
        <fullName evidence="2">DUF3020 domain-containing protein</fullName>
    </recommendedName>
</protein>